<name>A0A1Q6R5B4_9FIRM</name>
<dbReference type="Proteomes" id="UP000186777">
    <property type="component" value="Unassembled WGS sequence"/>
</dbReference>
<dbReference type="PANTHER" id="PTHR30069:SF29">
    <property type="entry name" value="HEMOGLOBIN AND HEMOGLOBIN-HAPTOGLOBIN-BINDING PROTEIN 1-RELATED"/>
    <property type="match status" value="1"/>
</dbReference>
<keyword evidence="7 10" id="KW-0472">Membrane</keyword>
<dbReference type="GO" id="GO:0044718">
    <property type="term" value="P:siderophore transmembrane transport"/>
    <property type="evidence" value="ECO:0007669"/>
    <property type="project" value="TreeGrafter"/>
</dbReference>
<dbReference type="InterPro" id="IPR037066">
    <property type="entry name" value="Plug_dom_sf"/>
</dbReference>
<keyword evidence="9 10" id="KW-0998">Cell outer membrane</keyword>
<evidence type="ECO:0000259" key="12">
    <source>
        <dbReference type="Pfam" id="PF00593"/>
    </source>
</evidence>
<dbReference type="Gene3D" id="2.170.130.10">
    <property type="entry name" value="TonB-dependent receptor, plug domain"/>
    <property type="match status" value="1"/>
</dbReference>
<accession>A0A1Q6R5B4</accession>
<dbReference type="InterPro" id="IPR039426">
    <property type="entry name" value="TonB-dep_rcpt-like"/>
</dbReference>
<dbReference type="InterPro" id="IPR000531">
    <property type="entry name" value="Beta-barrel_TonB"/>
</dbReference>
<feature type="domain" description="TonB-dependent receptor plug" evidence="13">
    <location>
        <begin position="51"/>
        <end position="158"/>
    </location>
</feature>
<proteinExistence type="inferred from homology"/>
<evidence type="ECO:0000313" key="15">
    <source>
        <dbReference type="Proteomes" id="UP000186777"/>
    </source>
</evidence>
<comment type="similarity">
    <text evidence="10 11">Belongs to the TonB-dependent receptor family.</text>
</comment>
<comment type="caution">
    <text evidence="14">The sequence shown here is derived from an EMBL/GenBank/DDBJ whole genome shotgun (WGS) entry which is preliminary data.</text>
</comment>
<dbReference type="InterPro" id="IPR012910">
    <property type="entry name" value="Plug_dom"/>
</dbReference>
<dbReference type="Pfam" id="PF00593">
    <property type="entry name" value="TonB_dep_Rec_b-barrel"/>
    <property type="match status" value="1"/>
</dbReference>
<dbReference type="InterPro" id="IPR036942">
    <property type="entry name" value="Beta-barrel_TonB_sf"/>
</dbReference>
<keyword evidence="6 11" id="KW-0798">TonB box</keyword>
<evidence type="ECO:0000256" key="8">
    <source>
        <dbReference type="ARBA" id="ARBA00023170"/>
    </source>
</evidence>
<dbReference type="AlphaFoldDB" id="A0A1Q6R5B4"/>
<dbReference type="CDD" id="cd01347">
    <property type="entry name" value="ligand_gated_channel"/>
    <property type="match status" value="1"/>
</dbReference>
<dbReference type="RefSeq" id="WP_303679847.1">
    <property type="nucleotide sequence ID" value="NZ_MNTG01000029.1"/>
</dbReference>
<sequence>MKSNFSKGLLMTALITGSVIWGGTNVFAEELQEYSLDQMVVTATRTEKRDVDVPASTTVITSKQLEDSGSNSIAEVLGKQAGIEYKSFGPLGTSMGTMINEVNIRGISNGTLVLVNGNPISWRGKYNLESIPTESIERIEIVKSGGSVLYGSEAMGGVINIITKKKGSNSVSVGYGNRSHQNYKVNVGDEKFTAGYSLEKMGRVNYRSLSDVNYQKKGETTPNLKGETRTDADDVKKQSVNIGYNFNDNLSLAYNYYESQVNYERFFTDVEKGNASVGDQFNGRLYTTKQNNFQLNYKDDNYKASVYYNITNTESEGPSFYNTTTSSTTCGNKKFSIYHTKERNSTVGADLQRNWDIGEKSQAVLGVDYQHEMYEKSVFSGGSLSRDIWAVFGQWDQKFDDKNSMIFGARETWTTNAFRDQNYNNFSGAVQYIHKLDDDQTIYASYTESFIMPTYAQMNGASETAKPNPDLKPQTGKNYELGWKKVSDSHSWKAALYHIDIKDNISATWTASKAEYKYKNEDFKNTGVELTCDIQGDNGFSYNYGVNYGDPKVKAHSGKTYWDRKFGRWQLNGGITYAKDKLRTSLTGSYLADRVNTPSSAHSSKTKPYFITTLNATYSPDKNSDITLTIDNLLNRQDNLNHSGSDYYAVPTSFLLTYTYKF</sequence>
<protein>
    <submittedName>
        <fullName evidence="14">TonB-dependent receptor</fullName>
    </submittedName>
</protein>
<dbReference type="GO" id="GO:0009279">
    <property type="term" value="C:cell outer membrane"/>
    <property type="evidence" value="ECO:0007669"/>
    <property type="project" value="UniProtKB-SubCell"/>
</dbReference>
<evidence type="ECO:0000259" key="13">
    <source>
        <dbReference type="Pfam" id="PF07715"/>
    </source>
</evidence>
<gene>
    <name evidence="14" type="ORF">BHW43_05745</name>
</gene>
<dbReference type="EMBL" id="MNTG01000029">
    <property type="protein sequence ID" value="OLA37562.1"/>
    <property type="molecule type" value="Genomic_DNA"/>
</dbReference>
<evidence type="ECO:0000256" key="4">
    <source>
        <dbReference type="ARBA" id="ARBA00022692"/>
    </source>
</evidence>
<dbReference type="Pfam" id="PF07715">
    <property type="entry name" value="Plug"/>
    <property type="match status" value="1"/>
</dbReference>
<keyword evidence="3 10" id="KW-1134">Transmembrane beta strand</keyword>
<evidence type="ECO:0000256" key="3">
    <source>
        <dbReference type="ARBA" id="ARBA00022452"/>
    </source>
</evidence>
<keyword evidence="8 14" id="KW-0675">Receptor</keyword>
<evidence type="ECO:0000256" key="9">
    <source>
        <dbReference type="ARBA" id="ARBA00023237"/>
    </source>
</evidence>
<evidence type="ECO:0000313" key="14">
    <source>
        <dbReference type="EMBL" id="OLA37562.1"/>
    </source>
</evidence>
<dbReference type="SUPFAM" id="SSF56935">
    <property type="entry name" value="Porins"/>
    <property type="match status" value="1"/>
</dbReference>
<dbReference type="PROSITE" id="PS52016">
    <property type="entry name" value="TONB_DEPENDENT_REC_3"/>
    <property type="match status" value="1"/>
</dbReference>
<evidence type="ECO:0000256" key="7">
    <source>
        <dbReference type="ARBA" id="ARBA00023136"/>
    </source>
</evidence>
<keyword evidence="4 10" id="KW-0812">Transmembrane</keyword>
<evidence type="ECO:0000256" key="5">
    <source>
        <dbReference type="ARBA" id="ARBA00022729"/>
    </source>
</evidence>
<dbReference type="PANTHER" id="PTHR30069">
    <property type="entry name" value="TONB-DEPENDENT OUTER MEMBRANE RECEPTOR"/>
    <property type="match status" value="1"/>
</dbReference>
<keyword evidence="2 10" id="KW-0813">Transport</keyword>
<keyword evidence="5" id="KW-0732">Signal</keyword>
<evidence type="ECO:0000256" key="11">
    <source>
        <dbReference type="RuleBase" id="RU003357"/>
    </source>
</evidence>
<comment type="subcellular location">
    <subcellularLocation>
        <location evidence="1 10">Cell outer membrane</location>
        <topology evidence="1 10">Multi-pass membrane protein</topology>
    </subcellularLocation>
</comment>
<evidence type="ECO:0000256" key="1">
    <source>
        <dbReference type="ARBA" id="ARBA00004571"/>
    </source>
</evidence>
<organism evidence="14 15">
    <name type="scientific">Phascolarctobacterium succinatutens</name>
    <dbReference type="NCBI Taxonomy" id="626940"/>
    <lineage>
        <taxon>Bacteria</taxon>
        <taxon>Bacillati</taxon>
        <taxon>Bacillota</taxon>
        <taxon>Negativicutes</taxon>
        <taxon>Acidaminococcales</taxon>
        <taxon>Acidaminococcaceae</taxon>
        <taxon>Phascolarctobacterium</taxon>
    </lineage>
</organism>
<dbReference type="STRING" id="626940.BHW43_05745"/>
<feature type="domain" description="TonB-dependent receptor-like beta-barrel" evidence="12">
    <location>
        <begin position="241"/>
        <end position="633"/>
    </location>
</feature>
<evidence type="ECO:0000256" key="6">
    <source>
        <dbReference type="ARBA" id="ARBA00023077"/>
    </source>
</evidence>
<evidence type="ECO:0000256" key="2">
    <source>
        <dbReference type="ARBA" id="ARBA00022448"/>
    </source>
</evidence>
<dbReference type="Gene3D" id="2.40.170.20">
    <property type="entry name" value="TonB-dependent receptor, beta-barrel domain"/>
    <property type="match status" value="1"/>
</dbReference>
<dbReference type="GO" id="GO:0015344">
    <property type="term" value="F:siderophore uptake transmembrane transporter activity"/>
    <property type="evidence" value="ECO:0007669"/>
    <property type="project" value="TreeGrafter"/>
</dbReference>
<evidence type="ECO:0000256" key="10">
    <source>
        <dbReference type="PROSITE-ProRule" id="PRU01360"/>
    </source>
</evidence>
<reference evidence="14 15" key="1">
    <citation type="journal article" date="2016" name="Nat. Biotechnol.">
        <title>Measurement of bacterial replication rates in microbial communities.</title>
        <authorList>
            <person name="Brown C.T."/>
            <person name="Olm M.R."/>
            <person name="Thomas B.C."/>
            <person name="Banfield J.F."/>
        </authorList>
    </citation>
    <scope>NUCLEOTIDE SEQUENCE [LARGE SCALE GENOMIC DNA]</scope>
    <source>
        <strain evidence="14">46_33</strain>
    </source>
</reference>